<dbReference type="InterPro" id="IPR050738">
    <property type="entry name" value="Sulfatase"/>
</dbReference>
<sequence length="638" mass="71862" precursor="true">MKMSSVKILSRALSILFVMVISTQAADRPNIVWIVSEDNSIHYHDQFFAGGAKTPNIETLATHGLTFDHAFSNAPVCSVARTTLATGCYAPRIGTQFHRRYQLAAMPEGLRMFPAYLRNAGYYATNNSKKDYNAIEGEGVWDESSNKASWRNRPDPDQPFFHMQSHAESHESSLHFGRDVFEKEKTVTDPASVQLADYHPDTPIFRYTHARYHDRIQAIDKIVGQTVAKLKEDGLLEDTFVFYFGDHGGVLPRGKGYLYESGLHVPLVVRVPEKFKHLVDGQNGSRVDGFVSFIDFGPTTLHLAGVHVPDQVDGKPFLGKGIAMAQINSRDETFGYADRFDEKYDLVRSLRKGKYQYIRNYQPYLPDGLQNNYRYKSLAYQEWRDLFKAGKLRGAAKQFFGPKQVEHLYDCEADPHQVNNLASDPRFADVLTDLRKRLQDTVKQLPDLSFYPESYLADNAMDNPVAFGQTHQAEIATLVDTADLSLLPFAEAEPKLREALKSDHSMIRYWAAMACTAFGDQAKSLAADARPLLTDPSLTVRIRAAEFLGLVGETNPQTILTEIVNTTDNAVVATEALNSVVWFRDFFDGRYPVTRSDFHPISKGADIDDRLNYINGVPYPPKTNPPRRRQGKPVEATK</sequence>
<comment type="similarity">
    <text evidence="1">Belongs to the sulfatase family.</text>
</comment>
<protein>
    <submittedName>
        <fullName evidence="6">Arylsulfatase</fullName>
        <ecNumber evidence="6">3.1.6.1</ecNumber>
    </submittedName>
</protein>
<feature type="chain" id="PRO_5023137542" evidence="4">
    <location>
        <begin position="26"/>
        <end position="638"/>
    </location>
</feature>
<dbReference type="Pfam" id="PF13646">
    <property type="entry name" value="HEAT_2"/>
    <property type="match status" value="1"/>
</dbReference>
<keyword evidence="4" id="KW-0732">Signal</keyword>
<dbReference type="Gene3D" id="3.40.720.10">
    <property type="entry name" value="Alkaline Phosphatase, subunit A"/>
    <property type="match status" value="1"/>
</dbReference>
<evidence type="ECO:0000256" key="4">
    <source>
        <dbReference type="SAM" id="SignalP"/>
    </source>
</evidence>
<proteinExistence type="inferred from homology"/>
<dbReference type="SUPFAM" id="SSF48371">
    <property type="entry name" value="ARM repeat"/>
    <property type="match status" value="1"/>
</dbReference>
<dbReference type="PANTHER" id="PTHR42693">
    <property type="entry name" value="ARYLSULFATASE FAMILY MEMBER"/>
    <property type="match status" value="1"/>
</dbReference>
<dbReference type="Gene3D" id="1.25.10.10">
    <property type="entry name" value="Leucine-rich Repeat Variant"/>
    <property type="match status" value="1"/>
</dbReference>
<comment type="caution">
    <text evidence="6">The sequence shown here is derived from an EMBL/GenBank/DDBJ whole genome shotgun (WGS) entry which is preliminary data.</text>
</comment>
<dbReference type="Pfam" id="PF00884">
    <property type="entry name" value="Sulfatase"/>
    <property type="match status" value="1"/>
</dbReference>
<evidence type="ECO:0000313" key="6">
    <source>
        <dbReference type="EMBL" id="TWU38377.1"/>
    </source>
</evidence>
<dbReference type="InterPro" id="IPR017850">
    <property type="entry name" value="Alkaline_phosphatase_core_sf"/>
</dbReference>
<dbReference type="GO" id="GO:0004065">
    <property type="term" value="F:arylsulfatase activity"/>
    <property type="evidence" value="ECO:0007669"/>
    <property type="project" value="UniProtKB-EC"/>
</dbReference>
<dbReference type="OrthoDB" id="9763613at2"/>
<accession>A0A5C6DR80</accession>
<evidence type="ECO:0000259" key="5">
    <source>
        <dbReference type="Pfam" id="PF00884"/>
    </source>
</evidence>
<dbReference type="InterPro" id="IPR016024">
    <property type="entry name" value="ARM-type_fold"/>
</dbReference>
<evidence type="ECO:0000256" key="1">
    <source>
        <dbReference type="ARBA" id="ARBA00008779"/>
    </source>
</evidence>
<dbReference type="PANTHER" id="PTHR42693:SF53">
    <property type="entry name" value="ENDO-4-O-SULFATASE"/>
    <property type="match status" value="1"/>
</dbReference>
<feature type="signal peptide" evidence="4">
    <location>
        <begin position="1"/>
        <end position="25"/>
    </location>
</feature>
<dbReference type="EMBL" id="SJPV01000004">
    <property type="protein sequence ID" value="TWU38377.1"/>
    <property type="molecule type" value="Genomic_DNA"/>
</dbReference>
<dbReference type="EC" id="3.1.6.1" evidence="6"/>
<dbReference type="CDD" id="cd16027">
    <property type="entry name" value="SGSH"/>
    <property type="match status" value="1"/>
</dbReference>
<evidence type="ECO:0000256" key="2">
    <source>
        <dbReference type="ARBA" id="ARBA00022801"/>
    </source>
</evidence>
<reference evidence="6 7" key="1">
    <citation type="submission" date="2019-02" db="EMBL/GenBank/DDBJ databases">
        <title>Deep-cultivation of Planctomycetes and their phenomic and genomic characterization uncovers novel biology.</title>
        <authorList>
            <person name="Wiegand S."/>
            <person name="Jogler M."/>
            <person name="Boedeker C."/>
            <person name="Pinto D."/>
            <person name="Vollmers J."/>
            <person name="Rivas-Marin E."/>
            <person name="Kohn T."/>
            <person name="Peeters S.H."/>
            <person name="Heuer A."/>
            <person name="Rast P."/>
            <person name="Oberbeckmann S."/>
            <person name="Bunk B."/>
            <person name="Jeske O."/>
            <person name="Meyerdierks A."/>
            <person name="Storesund J.E."/>
            <person name="Kallscheuer N."/>
            <person name="Luecker S."/>
            <person name="Lage O.M."/>
            <person name="Pohl T."/>
            <person name="Merkel B.J."/>
            <person name="Hornburger P."/>
            <person name="Mueller R.-W."/>
            <person name="Bruemmer F."/>
            <person name="Labrenz M."/>
            <person name="Spormann A.M."/>
            <person name="Op Den Camp H."/>
            <person name="Overmann J."/>
            <person name="Amann R."/>
            <person name="Jetten M.S.M."/>
            <person name="Mascher T."/>
            <person name="Medema M.H."/>
            <person name="Devos D.P."/>
            <person name="Kaster A.-K."/>
            <person name="Ovreas L."/>
            <person name="Rohde M."/>
            <person name="Galperin M.Y."/>
            <person name="Jogler C."/>
        </authorList>
    </citation>
    <scope>NUCLEOTIDE SEQUENCE [LARGE SCALE GENOMIC DNA]</scope>
    <source>
        <strain evidence="6 7">Poly41</strain>
    </source>
</reference>
<dbReference type="AlphaFoldDB" id="A0A5C6DR80"/>
<dbReference type="SUPFAM" id="SSF53649">
    <property type="entry name" value="Alkaline phosphatase-like"/>
    <property type="match status" value="1"/>
</dbReference>
<organism evidence="6 7">
    <name type="scientific">Novipirellula artificiosorum</name>
    <dbReference type="NCBI Taxonomy" id="2528016"/>
    <lineage>
        <taxon>Bacteria</taxon>
        <taxon>Pseudomonadati</taxon>
        <taxon>Planctomycetota</taxon>
        <taxon>Planctomycetia</taxon>
        <taxon>Pirellulales</taxon>
        <taxon>Pirellulaceae</taxon>
        <taxon>Novipirellula</taxon>
    </lineage>
</organism>
<evidence type="ECO:0000256" key="3">
    <source>
        <dbReference type="SAM" id="MobiDB-lite"/>
    </source>
</evidence>
<name>A0A5C6DR80_9BACT</name>
<dbReference type="InterPro" id="IPR000917">
    <property type="entry name" value="Sulfatase_N"/>
</dbReference>
<feature type="region of interest" description="Disordered" evidence="3">
    <location>
        <begin position="616"/>
        <end position="638"/>
    </location>
</feature>
<dbReference type="Proteomes" id="UP000319143">
    <property type="component" value="Unassembled WGS sequence"/>
</dbReference>
<feature type="domain" description="Sulfatase N-terminal" evidence="5">
    <location>
        <begin position="29"/>
        <end position="306"/>
    </location>
</feature>
<keyword evidence="7" id="KW-1185">Reference proteome</keyword>
<keyword evidence="2 6" id="KW-0378">Hydrolase</keyword>
<dbReference type="InterPro" id="IPR011989">
    <property type="entry name" value="ARM-like"/>
</dbReference>
<gene>
    <name evidence="6" type="ORF">Poly41_28530</name>
</gene>
<evidence type="ECO:0000313" key="7">
    <source>
        <dbReference type="Proteomes" id="UP000319143"/>
    </source>
</evidence>